<dbReference type="EMBL" id="UZAJ01007849">
    <property type="protein sequence ID" value="VDO51184.1"/>
    <property type="molecule type" value="Genomic_DNA"/>
</dbReference>
<evidence type="ECO:0000313" key="2">
    <source>
        <dbReference type="EMBL" id="VDO51184.1"/>
    </source>
</evidence>
<keyword evidence="3" id="KW-1185">Reference proteome</keyword>
<dbReference type="STRING" id="387005.A0A183HJ21"/>
<dbReference type="Proteomes" id="UP000267606">
    <property type="component" value="Unassembled WGS sequence"/>
</dbReference>
<dbReference type="WBParaSite" id="OFLC_0000748201-mRNA-1">
    <property type="protein sequence ID" value="OFLC_0000748201-mRNA-1"/>
    <property type="gene ID" value="OFLC_0000748201"/>
</dbReference>
<keyword evidence="1" id="KW-0175">Coiled coil</keyword>
<sequence length="179" mass="20808">MDNYKDENNVLLQLIEEKDDIVQQEAELGAQIVTLTDEIAELNKDKGELDELQMNTKVLEEDFKKLQAFRDEQQEILNEEKKKKENLENEIQQYNIRIVDLKKKIAAKEKQLAAQSMTGEEARALRVRKEELKAQIEIANKERQNIELENDAVLSVNFKEASQVCSLFFFSSPRLFVSC</sequence>
<evidence type="ECO:0000256" key="1">
    <source>
        <dbReference type="SAM" id="Coils"/>
    </source>
</evidence>
<organism evidence="4">
    <name type="scientific">Onchocerca flexuosa</name>
    <dbReference type="NCBI Taxonomy" id="387005"/>
    <lineage>
        <taxon>Eukaryota</taxon>
        <taxon>Metazoa</taxon>
        <taxon>Ecdysozoa</taxon>
        <taxon>Nematoda</taxon>
        <taxon>Chromadorea</taxon>
        <taxon>Rhabditida</taxon>
        <taxon>Spirurina</taxon>
        <taxon>Spiruromorpha</taxon>
        <taxon>Filarioidea</taxon>
        <taxon>Onchocercidae</taxon>
        <taxon>Onchocerca</taxon>
    </lineage>
</organism>
<reference evidence="2 3" key="2">
    <citation type="submission" date="2018-11" db="EMBL/GenBank/DDBJ databases">
        <authorList>
            <consortium name="Pathogen Informatics"/>
        </authorList>
    </citation>
    <scope>NUCLEOTIDE SEQUENCE [LARGE SCALE GENOMIC DNA]</scope>
</reference>
<accession>A0A183HJ21</accession>
<dbReference type="AlphaFoldDB" id="A0A183HJ21"/>
<feature type="coiled-coil region" evidence="1">
    <location>
        <begin position="25"/>
        <end position="151"/>
    </location>
</feature>
<reference evidence="4" key="1">
    <citation type="submission" date="2016-06" db="UniProtKB">
        <authorList>
            <consortium name="WormBaseParasite"/>
        </authorList>
    </citation>
    <scope>IDENTIFICATION</scope>
</reference>
<evidence type="ECO:0000313" key="3">
    <source>
        <dbReference type="Proteomes" id="UP000267606"/>
    </source>
</evidence>
<protein>
    <submittedName>
        <fullName evidence="4">Myosin_tail_1 domain-containing protein</fullName>
    </submittedName>
</protein>
<proteinExistence type="predicted"/>
<evidence type="ECO:0000313" key="4">
    <source>
        <dbReference type="WBParaSite" id="OFLC_0000748201-mRNA-1"/>
    </source>
</evidence>
<name>A0A183HJ21_9BILA</name>
<gene>
    <name evidence="2" type="ORF">OFLC_LOCUS7483</name>
</gene>